<dbReference type="EC" id="4.1.3.17" evidence="5"/>
<comment type="catalytic activity">
    <reaction evidence="1">
        <text>4-hydroxy-4-methyl-2-oxoglutarate = 2 pyruvate</text>
        <dbReference type="Rhea" id="RHEA:22748"/>
        <dbReference type="ChEBI" id="CHEBI:15361"/>
        <dbReference type="ChEBI" id="CHEBI:58276"/>
        <dbReference type="EC" id="4.1.3.17"/>
    </reaction>
</comment>
<evidence type="ECO:0000256" key="3">
    <source>
        <dbReference type="ARBA" id="ARBA00008621"/>
    </source>
</evidence>
<dbReference type="NCBIfam" id="NF006731">
    <property type="entry name" value="PRK09262.1"/>
    <property type="match status" value="1"/>
</dbReference>
<sequence length="239" mass="26484">MEKYVVRQFERPDKALIERLGALDVTTIYEAQGRSGLMHNRLRPVIPGSTACGPALTVHCQAGDSLMIEAALEVCQPGDLFVITADSDEIYGMVDDKIVSALIHKRIRGVVIDSGVRSVQKLRKLGLPIWAKGIYSRGATQSKGGWINVPVVCGECAVRPGDVILADDDGVVVVAKEQAQTVWEQARKRLRAEEEEKKKIARGELRLDFGGLRKYLQADNVHYYESELVQTDRKGNVDR</sequence>
<organism evidence="13 14">
    <name type="scientific">Brevibacillus fulvus</name>
    <dbReference type="NCBI Taxonomy" id="1125967"/>
    <lineage>
        <taxon>Bacteria</taxon>
        <taxon>Bacillati</taxon>
        <taxon>Bacillota</taxon>
        <taxon>Bacilli</taxon>
        <taxon>Bacillales</taxon>
        <taxon>Paenibacillaceae</taxon>
        <taxon>Brevibacillus</taxon>
    </lineage>
</organism>
<dbReference type="EC" id="4.1.1.112" evidence="6"/>
<keyword evidence="13" id="KW-0456">Lyase</keyword>
<evidence type="ECO:0000256" key="9">
    <source>
        <dbReference type="ARBA" id="ARBA00030169"/>
    </source>
</evidence>
<comment type="caution">
    <text evidence="13">The sequence shown here is derived from an EMBL/GenBank/DDBJ whole genome shotgun (WGS) entry which is preliminary data.</text>
</comment>
<dbReference type="PANTHER" id="PTHR33254:SF16">
    <property type="entry name" value="BLR3842 PROTEIN"/>
    <property type="match status" value="1"/>
</dbReference>
<protein>
    <recommendedName>
        <fullName evidence="7">Putative 4-hydroxy-4-methyl-2-oxoglutarate aldolase</fullName>
        <ecNumber evidence="6">4.1.1.112</ecNumber>
        <ecNumber evidence="5">4.1.3.17</ecNumber>
    </recommendedName>
    <alternativeName>
        <fullName evidence="10">Oxaloacetate decarboxylase</fullName>
    </alternativeName>
    <alternativeName>
        <fullName evidence="9">RraA-like protein</fullName>
    </alternativeName>
</protein>
<dbReference type="InterPro" id="IPR005493">
    <property type="entry name" value="RraA/RraA-like"/>
</dbReference>
<evidence type="ECO:0000256" key="5">
    <source>
        <dbReference type="ARBA" id="ARBA00012213"/>
    </source>
</evidence>
<evidence type="ECO:0000256" key="1">
    <source>
        <dbReference type="ARBA" id="ARBA00001342"/>
    </source>
</evidence>
<feature type="binding site" evidence="12">
    <location>
        <position position="117"/>
    </location>
    <ligand>
        <name>substrate</name>
    </ligand>
</feature>
<dbReference type="CDD" id="cd16841">
    <property type="entry name" value="RraA_family"/>
    <property type="match status" value="1"/>
</dbReference>
<comment type="subunit">
    <text evidence="4">Homotrimer.</text>
</comment>
<evidence type="ECO:0000313" key="13">
    <source>
        <dbReference type="EMBL" id="MBM7588930.1"/>
    </source>
</evidence>
<gene>
    <name evidence="13" type="ORF">JOD01_000516</name>
</gene>
<evidence type="ECO:0000256" key="7">
    <source>
        <dbReference type="ARBA" id="ARBA00016549"/>
    </source>
</evidence>
<reference evidence="13" key="1">
    <citation type="submission" date="2021-01" db="EMBL/GenBank/DDBJ databases">
        <title>Genomic Encyclopedia of Type Strains, Phase IV (KMG-IV): sequencing the most valuable type-strain genomes for metagenomic binning, comparative biology and taxonomic classification.</title>
        <authorList>
            <person name="Goeker M."/>
        </authorList>
    </citation>
    <scope>NUCLEOTIDE SEQUENCE</scope>
    <source>
        <strain evidence="13">DSM 25523</strain>
    </source>
</reference>
<evidence type="ECO:0000256" key="4">
    <source>
        <dbReference type="ARBA" id="ARBA00011233"/>
    </source>
</evidence>
<evidence type="ECO:0000256" key="11">
    <source>
        <dbReference type="ARBA" id="ARBA00047973"/>
    </source>
</evidence>
<comment type="similarity">
    <text evidence="3">Belongs to the class II aldolase/RraA-like family.</text>
</comment>
<keyword evidence="14" id="KW-1185">Reference proteome</keyword>
<name>A0A939BNE6_9BACL</name>
<dbReference type="AlphaFoldDB" id="A0A939BNE6"/>
<dbReference type="GO" id="GO:0047443">
    <property type="term" value="F:4-hydroxy-4-methyl-2-oxoglutarate aldolase activity"/>
    <property type="evidence" value="ECO:0007669"/>
    <property type="project" value="UniProtKB-EC"/>
</dbReference>
<dbReference type="InterPro" id="IPR036704">
    <property type="entry name" value="RraA/RraA-like_sf"/>
</dbReference>
<evidence type="ECO:0000256" key="8">
    <source>
        <dbReference type="ARBA" id="ARBA00025046"/>
    </source>
</evidence>
<dbReference type="GO" id="GO:0008948">
    <property type="term" value="F:oxaloacetate decarboxylase activity"/>
    <property type="evidence" value="ECO:0007669"/>
    <property type="project" value="UniProtKB-EC"/>
</dbReference>
<evidence type="ECO:0000256" key="6">
    <source>
        <dbReference type="ARBA" id="ARBA00012947"/>
    </source>
</evidence>
<evidence type="ECO:0000313" key="14">
    <source>
        <dbReference type="Proteomes" id="UP000717624"/>
    </source>
</evidence>
<evidence type="ECO:0000256" key="12">
    <source>
        <dbReference type="PIRSR" id="PIRSR605493-1"/>
    </source>
</evidence>
<comment type="function">
    <text evidence="8">Catalyzes the aldol cleavage of 4-hydroxy-4-methyl-2-oxoglutarate (HMG) into 2 molecules of pyruvate. Also contains a secondary oxaloacetate (OAA) decarboxylase activity due to the common pyruvate enolate transition state formed following C-C bond cleavage in the retro-aldol and decarboxylation reactions.</text>
</comment>
<dbReference type="SUPFAM" id="SSF89562">
    <property type="entry name" value="RraA-like"/>
    <property type="match status" value="1"/>
</dbReference>
<dbReference type="PANTHER" id="PTHR33254">
    <property type="entry name" value="4-HYDROXY-4-METHYL-2-OXOGLUTARATE ALDOLASE 3-RELATED"/>
    <property type="match status" value="1"/>
</dbReference>
<accession>A0A939BNE6</accession>
<comment type="cofactor">
    <cofactor evidence="2">
        <name>a divalent metal cation</name>
        <dbReference type="ChEBI" id="CHEBI:60240"/>
    </cofactor>
</comment>
<dbReference type="Pfam" id="PF03737">
    <property type="entry name" value="RraA-like"/>
    <property type="match status" value="1"/>
</dbReference>
<dbReference type="EMBL" id="JAFBEB010000001">
    <property type="protein sequence ID" value="MBM7588930.1"/>
    <property type="molecule type" value="Genomic_DNA"/>
</dbReference>
<evidence type="ECO:0000256" key="10">
    <source>
        <dbReference type="ARBA" id="ARBA00032305"/>
    </source>
</evidence>
<proteinExistence type="inferred from homology"/>
<dbReference type="RefSeq" id="WP_204516644.1">
    <property type="nucleotide sequence ID" value="NZ_BAABIN010000009.1"/>
</dbReference>
<dbReference type="Proteomes" id="UP000717624">
    <property type="component" value="Unassembled WGS sequence"/>
</dbReference>
<comment type="catalytic activity">
    <reaction evidence="11">
        <text>oxaloacetate + H(+) = pyruvate + CO2</text>
        <dbReference type="Rhea" id="RHEA:15641"/>
        <dbReference type="ChEBI" id="CHEBI:15361"/>
        <dbReference type="ChEBI" id="CHEBI:15378"/>
        <dbReference type="ChEBI" id="CHEBI:16452"/>
        <dbReference type="ChEBI" id="CHEBI:16526"/>
        <dbReference type="EC" id="4.1.1.112"/>
    </reaction>
</comment>
<dbReference type="Gene3D" id="3.50.30.40">
    <property type="entry name" value="Ribonuclease E inhibitor RraA/RraA-like"/>
    <property type="match status" value="1"/>
</dbReference>
<evidence type="ECO:0000256" key="2">
    <source>
        <dbReference type="ARBA" id="ARBA00001968"/>
    </source>
</evidence>